<dbReference type="Proteomes" id="UP000050342">
    <property type="component" value="Unassembled WGS sequence"/>
</dbReference>
<dbReference type="AlphaFoldDB" id="A0A0Q0XXJ6"/>
<evidence type="ECO:0000256" key="1">
    <source>
        <dbReference type="SAM" id="SignalP"/>
    </source>
</evidence>
<protein>
    <submittedName>
        <fullName evidence="2">Heme utilization protein</fullName>
    </submittedName>
</protein>
<dbReference type="RefSeq" id="WP_055101116.1">
    <property type="nucleotide sequence ID" value="NZ_LLWH01000002.1"/>
</dbReference>
<proteinExistence type="predicted"/>
<gene>
    <name evidence="2" type="ORF">AQS70_05210</name>
</gene>
<comment type="caution">
    <text evidence="2">The sequence shown here is derived from an EMBL/GenBank/DDBJ whole genome shotgun (WGS) entry which is preliminary data.</text>
</comment>
<evidence type="ECO:0000313" key="3">
    <source>
        <dbReference type="Proteomes" id="UP000050342"/>
    </source>
</evidence>
<feature type="signal peptide" evidence="1">
    <location>
        <begin position="1"/>
        <end position="20"/>
    </location>
</feature>
<name>A0A0Q0XXJ6_9PSED</name>
<dbReference type="OrthoDB" id="7031912at2"/>
<feature type="chain" id="PRO_5006186863" evidence="1">
    <location>
        <begin position="21"/>
        <end position="72"/>
    </location>
</feature>
<organism evidence="2 3">
    <name type="scientific">Pseudomonas endophytica</name>
    <dbReference type="NCBI Taxonomy" id="1563157"/>
    <lineage>
        <taxon>Bacteria</taxon>
        <taxon>Pseudomonadati</taxon>
        <taxon>Pseudomonadota</taxon>
        <taxon>Gammaproteobacteria</taxon>
        <taxon>Pseudomonadales</taxon>
        <taxon>Pseudomonadaceae</taxon>
        <taxon>Pseudomonas</taxon>
    </lineage>
</organism>
<dbReference type="STRING" id="1563157.AQS70_05210"/>
<keyword evidence="3" id="KW-1185">Reference proteome</keyword>
<keyword evidence="1" id="KW-0732">Signal</keyword>
<dbReference type="EMBL" id="LLWH01000002">
    <property type="protein sequence ID" value="KQB55518.1"/>
    <property type="molecule type" value="Genomic_DNA"/>
</dbReference>
<accession>A0A0Q0XXJ6</accession>
<evidence type="ECO:0000313" key="2">
    <source>
        <dbReference type="EMBL" id="KQB55518.1"/>
    </source>
</evidence>
<sequence length="72" mass="7666">MKLAVIMALSLSVIAGTAMAGDGYDRTHSAHFVEGGSRTTHSASLAEDGYDNTRSAAFAEDGYDRTRGHRFS</sequence>
<reference evidence="2 3" key="1">
    <citation type="submission" date="2015-10" db="EMBL/GenBank/DDBJ databases">
        <title>Pseudomonas helleri sp. nov. and Pseudomonas weihenstephanensis sp. nov., isolated from raw cows milk.</title>
        <authorList>
            <person name="Von Neubeck M."/>
            <person name="Huptas C."/>
            <person name="Wenning M."/>
            <person name="Scherer S."/>
        </authorList>
    </citation>
    <scope>NUCLEOTIDE SEQUENCE [LARGE SCALE GENOMIC DNA]</scope>
    <source>
        <strain evidence="2 3">BSTT44</strain>
    </source>
</reference>